<comment type="subcellular location">
    <subcellularLocation>
        <location evidence="1">Membrane</location>
        <topology evidence="1">Multi-pass membrane protein</topology>
    </subcellularLocation>
</comment>
<reference evidence="7" key="1">
    <citation type="submission" date="2022-12" db="EMBL/GenBank/DDBJ databases">
        <authorList>
            <person name="Webb A."/>
        </authorList>
    </citation>
    <scope>NUCLEOTIDE SEQUENCE</scope>
    <source>
        <strain evidence="7">Pf2</strain>
    </source>
</reference>
<dbReference type="InterPro" id="IPR013525">
    <property type="entry name" value="ABC2_TM"/>
</dbReference>
<keyword evidence="2 5" id="KW-0812">Transmembrane</keyword>
<dbReference type="AlphaFoldDB" id="A0AAV0ST44"/>
<dbReference type="GO" id="GO:0140359">
    <property type="term" value="F:ABC-type transporter activity"/>
    <property type="evidence" value="ECO:0007669"/>
    <property type="project" value="InterPro"/>
</dbReference>
<dbReference type="Proteomes" id="UP001159659">
    <property type="component" value="Unassembled WGS sequence"/>
</dbReference>
<feature type="transmembrane region" description="Helical" evidence="5">
    <location>
        <begin position="330"/>
        <end position="351"/>
    </location>
</feature>
<evidence type="ECO:0000313" key="7">
    <source>
        <dbReference type="EMBL" id="CAI5705219.1"/>
    </source>
</evidence>
<keyword evidence="3 5" id="KW-1133">Transmembrane helix</keyword>
<name>A0AAV0ST44_9STRA</name>
<feature type="transmembrane region" description="Helical" evidence="5">
    <location>
        <begin position="104"/>
        <end position="125"/>
    </location>
</feature>
<dbReference type="EMBL" id="CANTFK010000035">
    <property type="protein sequence ID" value="CAI5705219.1"/>
    <property type="molecule type" value="Genomic_DNA"/>
</dbReference>
<keyword evidence="4 5" id="KW-0472">Membrane</keyword>
<gene>
    <name evidence="7" type="ORF">PFR002_LOCUS502</name>
</gene>
<feature type="domain" description="ABC-2 type transporter transmembrane" evidence="6">
    <location>
        <begin position="55"/>
        <end position="126"/>
    </location>
</feature>
<evidence type="ECO:0000256" key="1">
    <source>
        <dbReference type="ARBA" id="ARBA00004141"/>
    </source>
</evidence>
<comment type="caution">
    <text evidence="7">The sequence shown here is derived from an EMBL/GenBank/DDBJ whole genome shotgun (WGS) entry which is preliminary data.</text>
</comment>
<proteinExistence type="predicted"/>
<organism evidence="7 8">
    <name type="scientific">Peronospora farinosa</name>
    <dbReference type="NCBI Taxonomy" id="134698"/>
    <lineage>
        <taxon>Eukaryota</taxon>
        <taxon>Sar</taxon>
        <taxon>Stramenopiles</taxon>
        <taxon>Oomycota</taxon>
        <taxon>Peronosporomycetes</taxon>
        <taxon>Peronosporales</taxon>
        <taxon>Peronosporaceae</taxon>
        <taxon>Peronospora</taxon>
    </lineage>
</organism>
<protein>
    <recommendedName>
        <fullName evidence="6">ABC-2 type transporter transmembrane domain-containing protein</fullName>
    </recommendedName>
</protein>
<evidence type="ECO:0000256" key="5">
    <source>
        <dbReference type="SAM" id="Phobius"/>
    </source>
</evidence>
<accession>A0AAV0ST44</accession>
<evidence type="ECO:0000259" key="6">
    <source>
        <dbReference type="Pfam" id="PF01061"/>
    </source>
</evidence>
<evidence type="ECO:0000256" key="3">
    <source>
        <dbReference type="ARBA" id="ARBA00022989"/>
    </source>
</evidence>
<dbReference type="GO" id="GO:0016020">
    <property type="term" value="C:membrane"/>
    <property type="evidence" value="ECO:0007669"/>
    <property type="project" value="UniProtKB-SubCell"/>
</dbReference>
<feature type="transmembrane region" description="Helical" evidence="5">
    <location>
        <begin position="71"/>
        <end position="92"/>
    </location>
</feature>
<dbReference type="Pfam" id="PF01061">
    <property type="entry name" value="ABC2_membrane"/>
    <property type="match status" value="1"/>
</dbReference>
<evidence type="ECO:0000256" key="4">
    <source>
        <dbReference type="ARBA" id="ARBA00023136"/>
    </source>
</evidence>
<sequence length="356" mass="38844">MSPMYEAMVEELDRLDNSTEVHSQIHNKNGEKGICFEQEALLRVPAFRQSYLRSTWTVVKRQVRLFARNKVYFVGRLLLDLLVGLMVGSIYYGMDLADPQVTLGVVFSCALFLGLGQSATLAPFFDAPLSLPVSDTIPTSRLQNESYVMLSSPHGDEAELLENDEAGSQLPGDGDDHDVLREDDGLNDSFHASQGIQTNPEDYMVRLTPRWDVLPVTLAFQDLRYSITVPADSGLELAGQTGAEGVSGGCPVAEDSSANSGKTLILGDCPDEQLRQIVEAAASNTTIDVSSWPLGCQPLTDAPPAVANIPLISYIDKVFGARRKDTTCSVAIVMGILLVMRLATLIVMRLVNHQKR</sequence>
<evidence type="ECO:0000256" key="2">
    <source>
        <dbReference type="ARBA" id="ARBA00022692"/>
    </source>
</evidence>
<evidence type="ECO:0000313" key="8">
    <source>
        <dbReference type="Proteomes" id="UP001159659"/>
    </source>
</evidence>